<proteinExistence type="predicted"/>
<evidence type="ECO:0000313" key="3">
    <source>
        <dbReference type="Proteomes" id="UP000504630"/>
    </source>
</evidence>
<feature type="compositionally biased region" description="Basic residues" evidence="1">
    <location>
        <begin position="134"/>
        <end position="147"/>
    </location>
</feature>
<name>A0A6J2QXI9_COTGO</name>
<gene>
    <name evidence="4" type="primary">LOC115017535</name>
</gene>
<reference evidence="4" key="1">
    <citation type="submission" date="2025-08" db="UniProtKB">
        <authorList>
            <consortium name="RefSeq"/>
        </authorList>
    </citation>
    <scope>IDENTIFICATION</scope>
</reference>
<feature type="region of interest" description="Disordered" evidence="1">
    <location>
        <begin position="195"/>
        <end position="214"/>
    </location>
</feature>
<dbReference type="AlphaFoldDB" id="A0A6J2QXI9"/>
<dbReference type="Gene3D" id="1.10.10.60">
    <property type="entry name" value="Homeodomain-like"/>
    <property type="match status" value="1"/>
</dbReference>
<sequence length="240" mass="28055">MSTNSRQYWSASETKALLNIWADKNVQQQMEGACRNEEVIQFMVEELAKLGIQRTTTQVREKLKKMRHLYKTVKVDGRKNFPFFDLMDRVLGRRGGAEGQLGTSETPKCIDAPLAQPGDKSYTTESSGPSAFRRGNHRVRSEAHKRRADSDTTKEFLSAMTECHRQWLEKEQEQRREDWEREAQLRREEMQQELALRREEAEREERLRREEMEARSKDSELLASCFMQIAKLISKDPAAL</sequence>
<feature type="region of interest" description="Disordered" evidence="1">
    <location>
        <begin position="116"/>
        <end position="154"/>
    </location>
</feature>
<dbReference type="PANTHER" id="PTHR47595:SF1">
    <property type="entry name" value="MYB_SANT-LIKE DNA-BINDING DOMAIN-CONTAINING PROTEIN"/>
    <property type="match status" value="1"/>
</dbReference>
<dbReference type="Pfam" id="PF13837">
    <property type="entry name" value="Myb_DNA-bind_4"/>
    <property type="match status" value="1"/>
</dbReference>
<dbReference type="InParanoid" id="A0A6J2QXI9"/>
<dbReference type="RefSeq" id="XP_029301925.1">
    <property type="nucleotide sequence ID" value="XM_029446065.1"/>
</dbReference>
<evidence type="ECO:0000259" key="2">
    <source>
        <dbReference type="Pfam" id="PF13837"/>
    </source>
</evidence>
<dbReference type="Proteomes" id="UP000504630">
    <property type="component" value="Chromosome 13"/>
</dbReference>
<organism evidence="3 4">
    <name type="scientific">Cottoperca gobio</name>
    <name type="common">Frogmouth</name>
    <name type="synonym">Aphritis gobio</name>
    <dbReference type="NCBI Taxonomy" id="56716"/>
    <lineage>
        <taxon>Eukaryota</taxon>
        <taxon>Metazoa</taxon>
        <taxon>Chordata</taxon>
        <taxon>Craniata</taxon>
        <taxon>Vertebrata</taxon>
        <taxon>Euteleostomi</taxon>
        <taxon>Actinopterygii</taxon>
        <taxon>Neopterygii</taxon>
        <taxon>Teleostei</taxon>
        <taxon>Neoteleostei</taxon>
        <taxon>Acanthomorphata</taxon>
        <taxon>Eupercaria</taxon>
        <taxon>Perciformes</taxon>
        <taxon>Notothenioidei</taxon>
        <taxon>Bovichtidae</taxon>
        <taxon>Cottoperca</taxon>
    </lineage>
</organism>
<dbReference type="InterPro" id="IPR044822">
    <property type="entry name" value="Myb_DNA-bind_4"/>
</dbReference>
<feature type="domain" description="Myb/SANT-like DNA-binding" evidence="2">
    <location>
        <begin position="6"/>
        <end position="89"/>
    </location>
</feature>
<dbReference type="PANTHER" id="PTHR47595">
    <property type="entry name" value="HEAT SHOCK 70 KDA PROTEIN 14"/>
    <property type="match status" value="1"/>
</dbReference>
<dbReference type="KEGG" id="cgob:115017535"/>
<dbReference type="GeneID" id="115017535"/>
<protein>
    <submittedName>
        <fullName evidence="4">Eukaryotic translation initiation factor 3 subunit A-like</fullName>
    </submittedName>
</protein>
<keyword evidence="3" id="KW-1185">Reference proteome</keyword>
<dbReference type="OrthoDB" id="691673at2759"/>
<evidence type="ECO:0000256" key="1">
    <source>
        <dbReference type="SAM" id="MobiDB-lite"/>
    </source>
</evidence>
<accession>A0A6J2QXI9</accession>
<evidence type="ECO:0000313" key="4">
    <source>
        <dbReference type="RefSeq" id="XP_029301925.1"/>
    </source>
</evidence>